<dbReference type="EMBL" id="JAQOMS010000002">
    <property type="protein sequence ID" value="MDC2889869.1"/>
    <property type="molecule type" value="Genomic_DNA"/>
</dbReference>
<gene>
    <name evidence="1" type="ORF">PN838_15225</name>
</gene>
<dbReference type="RefSeq" id="WP_272181209.1">
    <property type="nucleotide sequence ID" value="NZ_JAQOMS010000002.1"/>
</dbReference>
<dbReference type="Proteomes" id="UP001528411">
    <property type="component" value="Unassembled WGS sequence"/>
</dbReference>
<evidence type="ECO:0000313" key="2">
    <source>
        <dbReference type="Proteomes" id="UP001528411"/>
    </source>
</evidence>
<evidence type="ECO:0000313" key="1">
    <source>
        <dbReference type="EMBL" id="MDC2889869.1"/>
    </source>
</evidence>
<accession>A0ABT5FFQ7</accession>
<proteinExistence type="predicted"/>
<protein>
    <submittedName>
        <fullName evidence="1">Uncharacterized protein</fullName>
    </submittedName>
</protein>
<organism evidence="1 2">
    <name type="scientific">Psychrosphaera algicola</name>
    <dbReference type="NCBI Taxonomy" id="3023714"/>
    <lineage>
        <taxon>Bacteria</taxon>
        <taxon>Pseudomonadati</taxon>
        <taxon>Pseudomonadota</taxon>
        <taxon>Gammaproteobacteria</taxon>
        <taxon>Alteromonadales</taxon>
        <taxon>Pseudoalteromonadaceae</taxon>
        <taxon>Psychrosphaera</taxon>
    </lineage>
</organism>
<sequence>MCQKEQDFYHQLSYWLNETSVRISDGLLGRKALESHSGLIKTTLNTLYQRLENWDNKK</sequence>
<reference evidence="1 2" key="1">
    <citation type="submission" date="2023-01" db="EMBL/GenBank/DDBJ databases">
        <title>Psychrosphaera sp. nov., isolated from marine algae.</title>
        <authorList>
            <person name="Bayburt H."/>
            <person name="Choi B.J."/>
            <person name="Kim J.M."/>
            <person name="Choi D.G."/>
            <person name="Jeon C.O."/>
        </authorList>
    </citation>
    <scope>NUCLEOTIDE SEQUENCE [LARGE SCALE GENOMIC DNA]</scope>
    <source>
        <strain evidence="1 2">G1-22</strain>
    </source>
</reference>
<name>A0ABT5FFQ7_9GAMM</name>
<comment type="caution">
    <text evidence="1">The sequence shown here is derived from an EMBL/GenBank/DDBJ whole genome shotgun (WGS) entry which is preliminary data.</text>
</comment>
<keyword evidence="2" id="KW-1185">Reference proteome</keyword>